<sequence length="60" mass="6734">MVKKFEEIRPPVTISAAYLGRIISRIFCREAYACGRHDKQRLGLADGIGSSKSFGFEDIQ</sequence>
<organism evidence="1 2">
    <name type="scientific">Teratosphaeria destructans</name>
    <dbReference type="NCBI Taxonomy" id="418781"/>
    <lineage>
        <taxon>Eukaryota</taxon>
        <taxon>Fungi</taxon>
        <taxon>Dikarya</taxon>
        <taxon>Ascomycota</taxon>
        <taxon>Pezizomycotina</taxon>
        <taxon>Dothideomycetes</taxon>
        <taxon>Dothideomycetidae</taxon>
        <taxon>Mycosphaerellales</taxon>
        <taxon>Teratosphaeriaceae</taxon>
        <taxon>Teratosphaeria</taxon>
    </lineage>
</organism>
<gene>
    <name evidence="1" type="ORF">Tdes44962_MAKER04273</name>
</gene>
<evidence type="ECO:0000313" key="1">
    <source>
        <dbReference type="EMBL" id="KAH9824592.1"/>
    </source>
</evidence>
<proteinExistence type="predicted"/>
<dbReference type="EMBL" id="RIBY02002134">
    <property type="protein sequence ID" value="KAH9824592.1"/>
    <property type="molecule type" value="Genomic_DNA"/>
</dbReference>
<protein>
    <submittedName>
        <fullName evidence="1">Uncharacterized protein</fullName>
    </submittedName>
</protein>
<reference evidence="1 2" key="2">
    <citation type="journal article" date="2021" name="Curr. Genet.">
        <title>Genetic response to nitrogen starvation in the aggressive Eucalyptus foliar pathogen Teratosphaeria destructans.</title>
        <authorList>
            <person name="Havenga M."/>
            <person name="Wingfield B.D."/>
            <person name="Wingfield M.J."/>
            <person name="Dreyer L.L."/>
            <person name="Roets F."/>
            <person name="Aylward J."/>
        </authorList>
    </citation>
    <scope>NUCLEOTIDE SEQUENCE [LARGE SCALE GENOMIC DNA]</scope>
    <source>
        <strain evidence="1">CMW44962</strain>
    </source>
</reference>
<name>A0A9W7SMM9_9PEZI</name>
<dbReference type="AlphaFoldDB" id="A0A9W7SMM9"/>
<keyword evidence="2" id="KW-1185">Reference proteome</keyword>
<comment type="caution">
    <text evidence="1">The sequence shown here is derived from an EMBL/GenBank/DDBJ whole genome shotgun (WGS) entry which is preliminary data.</text>
</comment>
<dbReference type="Proteomes" id="UP001138500">
    <property type="component" value="Unassembled WGS sequence"/>
</dbReference>
<evidence type="ECO:0000313" key="2">
    <source>
        <dbReference type="Proteomes" id="UP001138500"/>
    </source>
</evidence>
<reference evidence="1 2" key="1">
    <citation type="journal article" date="2018" name="IMA Fungus">
        <title>IMA Genome-F 10: Nine draft genome sequences of Claviceps purpurea s.lat., including C. arundinis, C. humidiphila, and C. cf. spartinae, pseudomolecules for the pitch canker pathogen Fusarium circinatum, draft genome of Davidsoniella eucalypti, Grosmannia galeiformis, Quambalaria eucalypti, and Teratosphaeria destructans.</title>
        <authorList>
            <person name="Wingfield B.D."/>
            <person name="Liu M."/>
            <person name="Nguyen H.D."/>
            <person name="Lane F.A."/>
            <person name="Morgan S.W."/>
            <person name="De Vos L."/>
            <person name="Wilken P.M."/>
            <person name="Duong T.A."/>
            <person name="Aylward J."/>
            <person name="Coetzee M.P."/>
            <person name="Dadej K."/>
            <person name="De Beer Z.W."/>
            <person name="Findlay W."/>
            <person name="Havenga M."/>
            <person name="Kolarik M."/>
            <person name="Menzies J.G."/>
            <person name="Naidoo K."/>
            <person name="Pochopski O."/>
            <person name="Shoukouhi P."/>
            <person name="Santana Q.C."/>
            <person name="Seifert K.A."/>
            <person name="Soal N."/>
            <person name="Steenkamp E.T."/>
            <person name="Tatham C.T."/>
            <person name="van der Nest M.A."/>
            <person name="Wingfield M.J."/>
        </authorList>
    </citation>
    <scope>NUCLEOTIDE SEQUENCE [LARGE SCALE GENOMIC DNA]</scope>
    <source>
        <strain evidence="1">CMW44962</strain>
    </source>
</reference>
<accession>A0A9W7SMM9</accession>